<organism evidence="9 10">
    <name type="scientific">Actinomadura algeriensis</name>
    <dbReference type="NCBI Taxonomy" id="1679523"/>
    <lineage>
        <taxon>Bacteria</taxon>
        <taxon>Bacillati</taxon>
        <taxon>Actinomycetota</taxon>
        <taxon>Actinomycetes</taxon>
        <taxon>Streptosporangiales</taxon>
        <taxon>Thermomonosporaceae</taxon>
        <taxon>Actinomadura</taxon>
    </lineage>
</organism>
<keyword evidence="5 7" id="KW-0472">Membrane</keyword>
<sequence length="425" mass="43631">MVEEANDTAGGSTATATGGAGATAARGGYPRLARDERSRVLTGVCGGLGRCTGIDPVVFRVAFGLFTFVQGQGVLLYVAALLLMPAAPHATAPAERALRRWFDPAGVLTILGGLLAASTLLVVSSGLDMGATTAVIFAALAAATAHARGVRFKEAVRRVPERIAGHRVPPPAVAEEAPPRHGGGLPPGAIDLAAFSPAPPPPPAPPASPAPPVRPAPVAAVRRRRSPLTPVTLLCAAAAGAAMVPAARQYPAPDSWMIVMATALGVVGLGLVLGGWFRTRGLATAGTVLSLALVTTSVAAQAPDTMKYREVTWRPTADPGTNQEYRVTVGQGTLDLTALPLRAGRRITIDAEVVVGGLAVTVPKDARVVLDARILLGDLRIDGRTSSGPNVRAERVFEPETGNANPATIVLRLRGKIGDVDVDRG</sequence>
<gene>
    <name evidence="9" type="ORF">H4W34_003438</name>
</gene>
<name>A0ABR9JSQ3_9ACTN</name>
<dbReference type="InterPro" id="IPR007168">
    <property type="entry name" value="Phageshock_PspC_N"/>
</dbReference>
<evidence type="ECO:0000313" key="9">
    <source>
        <dbReference type="EMBL" id="MBE1533605.1"/>
    </source>
</evidence>
<accession>A0ABR9JSQ3</accession>
<feature type="region of interest" description="Disordered" evidence="6">
    <location>
        <begin position="194"/>
        <end position="215"/>
    </location>
</feature>
<reference evidence="9 10" key="1">
    <citation type="submission" date="2020-10" db="EMBL/GenBank/DDBJ databases">
        <title>Sequencing the genomes of 1000 actinobacteria strains.</title>
        <authorList>
            <person name="Klenk H.-P."/>
        </authorList>
    </citation>
    <scope>NUCLEOTIDE SEQUENCE [LARGE SCALE GENOMIC DNA]</scope>
    <source>
        <strain evidence="9 10">DSM 46744</strain>
    </source>
</reference>
<evidence type="ECO:0000256" key="4">
    <source>
        <dbReference type="ARBA" id="ARBA00022989"/>
    </source>
</evidence>
<keyword evidence="10" id="KW-1185">Reference proteome</keyword>
<evidence type="ECO:0000256" key="3">
    <source>
        <dbReference type="ARBA" id="ARBA00022692"/>
    </source>
</evidence>
<dbReference type="InterPro" id="IPR052027">
    <property type="entry name" value="PspC"/>
</dbReference>
<protein>
    <submittedName>
        <fullName evidence="9">Phage shock protein PspC (Stress-responsive transcriptional regulator)</fullName>
    </submittedName>
</protein>
<feature type="transmembrane region" description="Helical" evidence="7">
    <location>
        <begin position="256"/>
        <end position="277"/>
    </location>
</feature>
<dbReference type="Pfam" id="PF04024">
    <property type="entry name" value="PspC"/>
    <property type="match status" value="1"/>
</dbReference>
<feature type="compositionally biased region" description="Pro residues" evidence="6">
    <location>
        <begin position="197"/>
        <end position="215"/>
    </location>
</feature>
<keyword evidence="2" id="KW-1003">Cell membrane</keyword>
<feature type="compositionally biased region" description="Low complexity" evidence="6">
    <location>
        <begin position="8"/>
        <end position="26"/>
    </location>
</feature>
<comment type="caution">
    <text evidence="9">The sequence shown here is derived from an EMBL/GenBank/DDBJ whole genome shotgun (WGS) entry which is preliminary data.</text>
</comment>
<dbReference type="EMBL" id="JADBDZ010000001">
    <property type="protein sequence ID" value="MBE1533605.1"/>
    <property type="molecule type" value="Genomic_DNA"/>
</dbReference>
<proteinExistence type="predicted"/>
<evidence type="ECO:0000256" key="1">
    <source>
        <dbReference type="ARBA" id="ARBA00004162"/>
    </source>
</evidence>
<feature type="transmembrane region" description="Helical" evidence="7">
    <location>
        <begin position="231"/>
        <end position="250"/>
    </location>
</feature>
<feature type="region of interest" description="Disordered" evidence="6">
    <location>
        <begin position="1"/>
        <end position="26"/>
    </location>
</feature>
<keyword evidence="3 7" id="KW-0812">Transmembrane</keyword>
<evidence type="ECO:0000256" key="6">
    <source>
        <dbReference type="SAM" id="MobiDB-lite"/>
    </source>
</evidence>
<feature type="domain" description="Phage shock protein PspC N-terminal" evidence="8">
    <location>
        <begin position="31"/>
        <end position="86"/>
    </location>
</feature>
<dbReference type="PANTHER" id="PTHR33885:SF3">
    <property type="entry name" value="PHAGE SHOCK PROTEIN C"/>
    <property type="match status" value="1"/>
</dbReference>
<dbReference type="RefSeq" id="WP_192760124.1">
    <property type="nucleotide sequence ID" value="NZ_JADBDZ010000001.1"/>
</dbReference>
<keyword evidence="4 7" id="KW-1133">Transmembrane helix</keyword>
<evidence type="ECO:0000313" key="10">
    <source>
        <dbReference type="Proteomes" id="UP000627838"/>
    </source>
</evidence>
<feature type="transmembrane region" description="Helical" evidence="7">
    <location>
        <begin position="105"/>
        <end position="123"/>
    </location>
</feature>
<evidence type="ECO:0000256" key="2">
    <source>
        <dbReference type="ARBA" id="ARBA00022475"/>
    </source>
</evidence>
<dbReference type="Proteomes" id="UP000627838">
    <property type="component" value="Unassembled WGS sequence"/>
</dbReference>
<evidence type="ECO:0000259" key="8">
    <source>
        <dbReference type="Pfam" id="PF04024"/>
    </source>
</evidence>
<feature type="transmembrane region" description="Helical" evidence="7">
    <location>
        <begin position="57"/>
        <end position="84"/>
    </location>
</feature>
<feature type="transmembrane region" description="Helical" evidence="7">
    <location>
        <begin position="129"/>
        <end position="147"/>
    </location>
</feature>
<comment type="subcellular location">
    <subcellularLocation>
        <location evidence="1">Cell membrane</location>
        <topology evidence="1">Single-pass membrane protein</topology>
    </subcellularLocation>
</comment>
<evidence type="ECO:0000256" key="5">
    <source>
        <dbReference type="ARBA" id="ARBA00023136"/>
    </source>
</evidence>
<dbReference type="PANTHER" id="PTHR33885">
    <property type="entry name" value="PHAGE SHOCK PROTEIN C"/>
    <property type="match status" value="1"/>
</dbReference>
<evidence type="ECO:0000256" key="7">
    <source>
        <dbReference type="SAM" id="Phobius"/>
    </source>
</evidence>